<evidence type="ECO:0008006" key="3">
    <source>
        <dbReference type="Google" id="ProtNLM"/>
    </source>
</evidence>
<dbReference type="OrthoDB" id="1432444at2"/>
<keyword evidence="2" id="KW-1185">Reference proteome</keyword>
<dbReference type="RefSeq" id="WP_093145528.1">
    <property type="nucleotide sequence ID" value="NZ_BMWO01000030.1"/>
</dbReference>
<sequence>MKILIIYIFLVSILFSCNQKDEFDNREPFKINRNLNCDLLIQKGYTRIFGEDVILIGKRTSDTLIYYQIEYPIREIELSQTDSESDDYPSTEKPRDICDDGTVYWRNFELKLDSTRAFNFNSEIDKTMFKILPASYELGESNYIKDAYRVINLIDKDTFECSITKRNGEWIFQSSITINGK</sequence>
<evidence type="ECO:0000313" key="1">
    <source>
        <dbReference type="EMBL" id="SDF27414.1"/>
    </source>
</evidence>
<dbReference type="AlphaFoldDB" id="A0A1G7JRI4"/>
<proteinExistence type="predicted"/>
<organism evidence="1 2">
    <name type="scientific">Ulvibacter litoralis</name>
    <dbReference type="NCBI Taxonomy" id="227084"/>
    <lineage>
        <taxon>Bacteria</taxon>
        <taxon>Pseudomonadati</taxon>
        <taxon>Bacteroidota</taxon>
        <taxon>Flavobacteriia</taxon>
        <taxon>Flavobacteriales</taxon>
        <taxon>Flavobacteriaceae</taxon>
        <taxon>Ulvibacter</taxon>
    </lineage>
</organism>
<gene>
    <name evidence="1" type="ORF">SAMN05421855_1254</name>
</gene>
<protein>
    <recommendedName>
        <fullName evidence="3">Lipoprotein</fullName>
    </recommendedName>
</protein>
<dbReference type="EMBL" id="FNBA01000025">
    <property type="protein sequence ID" value="SDF27414.1"/>
    <property type="molecule type" value="Genomic_DNA"/>
</dbReference>
<dbReference type="PROSITE" id="PS51257">
    <property type="entry name" value="PROKAR_LIPOPROTEIN"/>
    <property type="match status" value="1"/>
</dbReference>
<dbReference type="Proteomes" id="UP000199321">
    <property type="component" value="Unassembled WGS sequence"/>
</dbReference>
<evidence type="ECO:0000313" key="2">
    <source>
        <dbReference type="Proteomes" id="UP000199321"/>
    </source>
</evidence>
<reference evidence="1 2" key="1">
    <citation type="submission" date="2016-10" db="EMBL/GenBank/DDBJ databases">
        <authorList>
            <person name="de Groot N.N."/>
        </authorList>
    </citation>
    <scope>NUCLEOTIDE SEQUENCE [LARGE SCALE GENOMIC DNA]</scope>
    <source>
        <strain evidence="1 2">DSM 16195</strain>
    </source>
</reference>
<accession>A0A1G7JRI4</accession>
<name>A0A1G7JRI4_9FLAO</name>